<evidence type="ECO:0000313" key="1">
    <source>
        <dbReference type="EMBL" id="SFL16561.1"/>
    </source>
</evidence>
<dbReference type="AlphaFoldDB" id="A0A1I4FJC8"/>
<organism evidence="1 2">
    <name type="scientific">Streptomyces pini</name>
    <dbReference type="NCBI Taxonomy" id="1520580"/>
    <lineage>
        <taxon>Bacteria</taxon>
        <taxon>Bacillati</taxon>
        <taxon>Actinomycetota</taxon>
        <taxon>Actinomycetes</taxon>
        <taxon>Kitasatosporales</taxon>
        <taxon>Streptomycetaceae</taxon>
        <taxon>Streptomyces</taxon>
    </lineage>
</organism>
<proteinExistence type="predicted"/>
<evidence type="ECO:0000313" key="2">
    <source>
        <dbReference type="Proteomes" id="UP000198928"/>
    </source>
</evidence>
<dbReference type="Proteomes" id="UP000198928">
    <property type="component" value="Unassembled WGS sequence"/>
</dbReference>
<protein>
    <submittedName>
        <fullName evidence="1">Uncharacterized protein</fullName>
    </submittedName>
</protein>
<accession>A0A1I4FJC8</accession>
<reference evidence="2" key="1">
    <citation type="submission" date="2016-10" db="EMBL/GenBank/DDBJ databases">
        <authorList>
            <person name="Varghese N."/>
            <person name="Submissions S."/>
        </authorList>
    </citation>
    <scope>NUCLEOTIDE SEQUENCE [LARGE SCALE GENOMIC DNA]</scope>
    <source>
        <strain evidence="2">PL19</strain>
    </source>
</reference>
<keyword evidence="2" id="KW-1185">Reference proteome</keyword>
<dbReference type="RefSeq" id="WP_093850926.1">
    <property type="nucleotide sequence ID" value="NZ_FOSG01000014.1"/>
</dbReference>
<gene>
    <name evidence="1" type="ORF">SAMN05192584_11418</name>
</gene>
<sequence>MPDDQHGDGAPPSPPEPLLRMVDNLARFHREHEEFYAQAPLRQAAGLQAHSRVLKALADRWSTVGAGEPAEGLAFTGAEDLNAPGLVAEAGVLFMEDGEEPTELKRLRRDLGLLADDSEQTGAWLSGAMERSWETAGSLTTHPALADLAGERHRIIADDWQAAGLLSLIARLLRRALELLARVDFSPAALRLDLAGGRTAPAYLYSASELLDRAADLLAESAALVHGNERRWRTFRARVRELLPE</sequence>
<name>A0A1I4FJC8_9ACTN</name>
<dbReference type="OrthoDB" id="4476140at2"/>
<dbReference type="EMBL" id="FOSG01000014">
    <property type="protein sequence ID" value="SFL16561.1"/>
    <property type="molecule type" value="Genomic_DNA"/>
</dbReference>